<accession>A0ACC1MI21</accession>
<proteinExistence type="predicted"/>
<name>A0ACC1MI21_9HYPO</name>
<reference evidence="1" key="1">
    <citation type="submission" date="2022-08" db="EMBL/GenBank/DDBJ databases">
        <title>Genome Sequence of Lecanicillium fungicola.</title>
        <authorList>
            <person name="Buettner E."/>
        </authorList>
    </citation>
    <scope>NUCLEOTIDE SEQUENCE</scope>
    <source>
        <strain evidence="1">Babe33</strain>
    </source>
</reference>
<organism evidence="1 2">
    <name type="scientific">Zarea fungicola</name>
    <dbReference type="NCBI Taxonomy" id="93591"/>
    <lineage>
        <taxon>Eukaryota</taxon>
        <taxon>Fungi</taxon>
        <taxon>Dikarya</taxon>
        <taxon>Ascomycota</taxon>
        <taxon>Pezizomycotina</taxon>
        <taxon>Sordariomycetes</taxon>
        <taxon>Hypocreomycetidae</taxon>
        <taxon>Hypocreales</taxon>
        <taxon>Cordycipitaceae</taxon>
        <taxon>Zarea</taxon>
    </lineage>
</organism>
<dbReference type="EMBL" id="JANJQO010002624">
    <property type="protein sequence ID" value="KAJ2966445.1"/>
    <property type="molecule type" value="Genomic_DNA"/>
</dbReference>
<evidence type="ECO:0000313" key="1">
    <source>
        <dbReference type="EMBL" id="KAJ2966445.1"/>
    </source>
</evidence>
<comment type="caution">
    <text evidence="1">The sequence shown here is derived from an EMBL/GenBank/DDBJ whole genome shotgun (WGS) entry which is preliminary data.</text>
</comment>
<keyword evidence="2" id="KW-1185">Reference proteome</keyword>
<sequence length="291" mass="33504">MGRGSKYEPLENGNEGGDGSDALSAASMRLQAAQKLEKRARRFMCGSAILLTISLFALLGAMVVRRPTMLECDKKVSSWSSLWPAVEYWEGDLINFFNHSTIYRGPPTLERETAWNSLWYHHAIPVTKEGVYALNRTDPDLYMEVMGSDPKEPIYGAIAEVFHQLHCLNLIRQHSWPLELFDKNWGDLYPSFLWDDPVLGRMHVDHCFEALRLQLMCKADITPMLNEHVDDPDFDRKADFNTHQKCRKFDKIAEYVETMGYDIPAPAFLDKAAHPANERRRFITPTKPRRK</sequence>
<gene>
    <name evidence="1" type="ORF">NQ176_g10147</name>
</gene>
<dbReference type="Proteomes" id="UP001143910">
    <property type="component" value="Unassembled WGS sequence"/>
</dbReference>
<protein>
    <submittedName>
        <fullName evidence="1">Uncharacterized protein</fullName>
    </submittedName>
</protein>
<evidence type="ECO:0000313" key="2">
    <source>
        <dbReference type="Proteomes" id="UP001143910"/>
    </source>
</evidence>